<evidence type="ECO:0000256" key="13">
    <source>
        <dbReference type="ARBA" id="ARBA00047594"/>
    </source>
</evidence>
<reference evidence="16" key="1">
    <citation type="submission" date="2016-09" db="EMBL/GenBank/DDBJ databases">
        <title>Acidihalobacter prosperus F5.</title>
        <authorList>
            <person name="Khaleque H.N."/>
            <person name="Ramsay J.P."/>
            <person name="Kaksonen A.H."/>
            <person name="Boxall N.J."/>
            <person name="Watkin E.L.J."/>
        </authorList>
    </citation>
    <scope>NUCLEOTIDE SEQUENCE [LARGE SCALE GENOMIC DNA]</scope>
    <source>
        <strain evidence="16">F5</strain>
    </source>
</reference>
<evidence type="ECO:0000256" key="1">
    <source>
        <dbReference type="ARBA" id="ARBA00004651"/>
    </source>
</evidence>
<sequence length="266" mass="28397">MPLTHLLALAVLQGLTEFLPISSSAHLILLPRLLDWPDQGLAFDVAVHLGTLSAVVIYFRGELWRMGRDWLASLAGRGTTSEARLAWAVLLATVPVGLAGLLFKGWIEHALRTPLVIAAATLGFGLLLGLSDWAGRRQRDEYTLGWRGVLAVGLAQALALIPGTSRSGVTMTAGLALGLTREAAARFSFLLSIPVIVLAGGLEVRDLATAGVAVDWATLWLGALVSGASALACIHIFLRLIARLSMWPFVFYRLVLGLALLVIYSS</sequence>
<dbReference type="RefSeq" id="WP_070077398.1">
    <property type="nucleotide sequence ID" value="NZ_CP017415.1"/>
</dbReference>
<dbReference type="Pfam" id="PF02673">
    <property type="entry name" value="BacA"/>
    <property type="match status" value="1"/>
</dbReference>
<evidence type="ECO:0000256" key="7">
    <source>
        <dbReference type="ARBA" id="ARBA00022801"/>
    </source>
</evidence>
<name>A0A1D8IKL6_9GAMM</name>
<dbReference type="GO" id="GO:0005886">
    <property type="term" value="C:plasma membrane"/>
    <property type="evidence" value="ECO:0007669"/>
    <property type="project" value="UniProtKB-SubCell"/>
</dbReference>
<dbReference type="GO" id="GO:0046677">
    <property type="term" value="P:response to antibiotic"/>
    <property type="evidence" value="ECO:0007669"/>
    <property type="project" value="UniProtKB-UniRule"/>
</dbReference>
<keyword evidence="16" id="KW-1185">Reference proteome</keyword>
<evidence type="ECO:0000256" key="4">
    <source>
        <dbReference type="ARBA" id="ARBA00021581"/>
    </source>
</evidence>
<keyword evidence="14" id="KW-0133">Cell shape</keyword>
<evidence type="ECO:0000256" key="5">
    <source>
        <dbReference type="ARBA" id="ARBA00022475"/>
    </source>
</evidence>
<dbReference type="KEGG" id="aprs:BI364_02410"/>
<evidence type="ECO:0000256" key="9">
    <source>
        <dbReference type="ARBA" id="ARBA00023136"/>
    </source>
</evidence>
<feature type="transmembrane region" description="Helical" evidence="14">
    <location>
        <begin position="244"/>
        <end position="264"/>
    </location>
</feature>
<protein>
    <recommendedName>
        <fullName evidence="4 14">Undecaprenyl-diphosphatase</fullName>
        <ecNumber evidence="3 14">3.6.1.27</ecNumber>
    </recommendedName>
    <alternativeName>
        <fullName evidence="12 14">Bacitracin resistance protein</fullName>
    </alternativeName>
    <alternativeName>
        <fullName evidence="11 14">Undecaprenyl pyrophosphate phosphatase</fullName>
    </alternativeName>
</protein>
<evidence type="ECO:0000313" key="15">
    <source>
        <dbReference type="EMBL" id="AOU97008.1"/>
    </source>
</evidence>
<dbReference type="NCBIfam" id="NF001393">
    <property type="entry name" value="PRK00281.2-4"/>
    <property type="match status" value="1"/>
</dbReference>
<feature type="transmembrane region" description="Helical" evidence="14">
    <location>
        <begin position="85"/>
        <end position="107"/>
    </location>
</feature>
<dbReference type="AlphaFoldDB" id="A0A1D8IKL6"/>
<keyword evidence="8 14" id="KW-1133">Transmembrane helix</keyword>
<dbReference type="GO" id="GO:0009252">
    <property type="term" value="P:peptidoglycan biosynthetic process"/>
    <property type="evidence" value="ECO:0007669"/>
    <property type="project" value="UniProtKB-KW"/>
</dbReference>
<dbReference type="PANTHER" id="PTHR30622:SF4">
    <property type="entry name" value="UNDECAPRENYL-DIPHOSPHATASE"/>
    <property type="match status" value="1"/>
</dbReference>
<feature type="transmembrane region" description="Helical" evidence="14">
    <location>
        <begin position="183"/>
        <end position="204"/>
    </location>
</feature>
<keyword evidence="10 14" id="KW-0046">Antibiotic resistance</keyword>
<evidence type="ECO:0000256" key="2">
    <source>
        <dbReference type="ARBA" id="ARBA00010621"/>
    </source>
</evidence>
<comment type="function">
    <text evidence="14">Catalyzes the dephosphorylation of undecaprenyl diphosphate (UPP). Confers resistance to bacitracin.</text>
</comment>
<keyword evidence="5 14" id="KW-1003">Cell membrane</keyword>
<dbReference type="HAMAP" id="MF_01006">
    <property type="entry name" value="Undec_diphosphatase"/>
    <property type="match status" value="1"/>
</dbReference>
<feature type="transmembrane region" description="Helical" evidence="14">
    <location>
        <begin position="40"/>
        <end position="59"/>
    </location>
</feature>
<dbReference type="NCBIfam" id="TIGR00753">
    <property type="entry name" value="undec_PP_bacA"/>
    <property type="match status" value="1"/>
</dbReference>
<feature type="transmembrane region" description="Helical" evidence="14">
    <location>
        <begin position="216"/>
        <end position="238"/>
    </location>
</feature>
<evidence type="ECO:0000256" key="14">
    <source>
        <dbReference type="HAMAP-Rule" id="MF_01006"/>
    </source>
</evidence>
<comment type="similarity">
    <text evidence="2 14">Belongs to the UppP family.</text>
</comment>
<evidence type="ECO:0000256" key="10">
    <source>
        <dbReference type="ARBA" id="ARBA00023251"/>
    </source>
</evidence>
<accession>A0A1D8IKL6</accession>
<evidence type="ECO:0000256" key="6">
    <source>
        <dbReference type="ARBA" id="ARBA00022692"/>
    </source>
</evidence>
<comment type="catalytic activity">
    <reaction evidence="13 14">
        <text>di-trans,octa-cis-undecaprenyl diphosphate + H2O = di-trans,octa-cis-undecaprenyl phosphate + phosphate + H(+)</text>
        <dbReference type="Rhea" id="RHEA:28094"/>
        <dbReference type="ChEBI" id="CHEBI:15377"/>
        <dbReference type="ChEBI" id="CHEBI:15378"/>
        <dbReference type="ChEBI" id="CHEBI:43474"/>
        <dbReference type="ChEBI" id="CHEBI:58405"/>
        <dbReference type="ChEBI" id="CHEBI:60392"/>
        <dbReference type="EC" id="3.6.1.27"/>
    </reaction>
</comment>
<dbReference type="EC" id="3.6.1.27" evidence="3 14"/>
<proteinExistence type="inferred from homology"/>
<dbReference type="PANTHER" id="PTHR30622">
    <property type="entry name" value="UNDECAPRENYL-DIPHOSPHATASE"/>
    <property type="match status" value="1"/>
</dbReference>
<keyword evidence="14" id="KW-0573">Peptidoglycan synthesis</keyword>
<evidence type="ECO:0000256" key="12">
    <source>
        <dbReference type="ARBA" id="ARBA00032932"/>
    </source>
</evidence>
<keyword evidence="14" id="KW-0961">Cell wall biogenesis/degradation</keyword>
<organism evidence="15 16">
    <name type="scientific">Acidihalobacter yilgarnensis</name>
    <dbReference type="NCBI Taxonomy" id="2819280"/>
    <lineage>
        <taxon>Bacteria</taxon>
        <taxon>Pseudomonadati</taxon>
        <taxon>Pseudomonadota</taxon>
        <taxon>Gammaproteobacteria</taxon>
        <taxon>Chromatiales</taxon>
        <taxon>Ectothiorhodospiraceae</taxon>
        <taxon>Acidihalobacter</taxon>
    </lineage>
</organism>
<feature type="transmembrane region" description="Helical" evidence="14">
    <location>
        <begin position="144"/>
        <end position="163"/>
    </location>
</feature>
<dbReference type="GO" id="GO:0071555">
    <property type="term" value="P:cell wall organization"/>
    <property type="evidence" value="ECO:0007669"/>
    <property type="project" value="UniProtKB-KW"/>
</dbReference>
<keyword evidence="7 14" id="KW-0378">Hydrolase</keyword>
<keyword evidence="9 14" id="KW-0472">Membrane</keyword>
<comment type="miscellaneous">
    <text evidence="14">Bacitracin is thought to be involved in the inhibition of peptidoglycan synthesis by sequestering undecaprenyl diphosphate, thereby reducing the pool of lipid carrier available.</text>
</comment>
<dbReference type="GO" id="GO:0008360">
    <property type="term" value="P:regulation of cell shape"/>
    <property type="evidence" value="ECO:0007669"/>
    <property type="project" value="UniProtKB-KW"/>
</dbReference>
<feature type="transmembrane region" description="Helical" evidence="14">
    <location>
        <begin position="113"/>
        <end position="132"/>
    </location>
</feature>
<dbReference type="InterPro" id="IPR003824">
    <property type="entry name" value="UppP"/>
</dbReference>
<evidence type="ECO:0000256" key="11">
    <source>
        <dbReference type="ARBA" id="ARBA00032707"/>
    </source>
</evidence>
<evidence type="ECO:0000313" key="16">
    <source>
        <dbReference type="Proteomes" id="UP000095401"/>
    </source>
</evidence>
<gene>
    <name evidence="14" type="primary">uppP</name>
    <name evidence="15" type="ORF">BI364_02410</name>
</gene>
<dbReference type="Proteomes" id="UP000095401">
    <property type="component" value="Chromosome"/>
</dbReference>
<dbReference type="GO" id="GO:0050380">
    <property type="term" value="F:undecaprenyl-diphosphatase activity"/>
    <property type="evidence" value="ECO:0007669"/>
    <property type="project" value="UniProtKB-UniRule"/>
</dbReference>
<keyword evidence="6 14" id="KW-0812">Transmembrane</keyword>
<comment type="subcellular location">
    <subcellularLocation>
        <location evidence="1 14">Cell membrane</location>
        <topology evidence="1 14">Multi-pass membrane protein</topology>
    </subcellularLocation>
</comment>
<dbReference type="EMBL" id="CP017415">
    <property type="protein sequence ID" value="AOU97008.1"/>
    <property type="molecule type" value="Genomic_DNA"/>
</dbReference>
<evidence type="ECO:0000256" key="3">
    <source>
        <dbReference type="ARBA" id="ARBA00012374"/>
    </source>
</evidence>
<evidence type="ECO:0000256" key="8">
    <source>
        <dbReference type="ARBA" id="ARBA00022989"/>
    </source>
</evidence>